<gene>
    <name evidence="1" type="ordered locus">Adeg_0775</name>
</gene>
<reference evidence="1 2" key="1">
    <citation type="submission" date="2009-10" db="EMBL/GenBank/DDBJ databases">
        <title>Complete sequence of chromosome of Ammonifex degensii KC4.</title>
        <authorList>
            <consortium name="US DOE Joint Genome Institute"/>
            <person name="Kerfeld C."/>
            <person name="Goodner B."/>
            <person name="Huber H."/>
            <person name="Stetter K."/>
            <person name="Lucas S."/>
            <person name="Copeland A."/>
            <person name="Lapidus A."/>
            <person name="Glavina del Rio T."/>
            <person name="Dalin E."/>
            <person name="Tice H."/>
            <person name="Bruce D."/>
            <person name="Goodwin L."/>
            <person name="Pitluck S."/>
            <person name="Saunders E."/>
            <person name="Brettin T."/>
            <person name="Detter J.C."/>
            <person name="Han C."/>
            <person name="Larimer F."/>
            <person name="Land M."/>
            <person name="Hauser L."/>
            <person name="Kyrpides N."/>
            <person name="Ovchinnikova G."/>
            <person name="Richardson P."/>
        </authorList>
    </citation>
    <scope>NUCLEOTIDE SEQUENCE [LARGE SCALE GENOMIC DNA]</scope>
    <source>
        <strain evidence="2">DSM 10501 / KC4</strain>
    </source>
</reference>
<dbReference type="OrthoDB" id="2111272at2"/>
<proteinExistence type="predicted"/>
<accession>C9RCE1</accession>
<dbReference type="EMBL" id="CP001785">
    <property type="protein sequence ID" value="ACX51918.1"/>
    <property type="molecule type" value="Genomic_DNA"/>
</dbReference>
<dbReference type="RefSeq" id="WP_015738796.1">
    <property type="nucleotide sequence ID" value="NC_013385.1"/>
</dbReference>
<dbReference type="KEGG" id="adg:Adeg_0775"/>
<organism evidence="1 2">
    <name type="scientific">Ammonifex degensii (strain DSM 10501 / KC4)</name>
    <dbReference type="NCBI Taxonomy" id="429009"/>
    <lineage>
        <taxon>Bacteria</taxon>
        <taxon>Bacillati</taxon>
        <taxon>Bacillota</taxon>
        <taxon>Clostridia</taxon>
        <taxon>Thermoanaerobacterales</taxon>
        <taxon>Thermoanaerobacteraceae</taxon>
        <taxon>Ammonifex</taxon>
    </lineage>
</organism>
<dbReference type="Proteomes" id="UP000002620">
    <property type="component" value="Chromosome"/>
</dbReference>
<sequence>MRILCNLPPDKRERLSLASRVEFAGLDARGSYGEDDVCLVVRSPGFEAHLEKAVATGLCVVVVAGTRDPEGEEVVRRSLGMGVPPECVLLKENGRVVDAAGNDFGPAPQRGIDYRPVVDAARRALAEGLRPCVLVWEEAPGATVGPTREEGVWEEEESKVEVNRPSSVVPASLGDLLDLAGAVTVFFRAALGGEEAVVEYARGRDGVLLELGKEPRLFTFFGGTVEEAAGTGRYAYSDGGRTVAGPVPPAPHLVVDAYLTADVPLDALEAVHRRAGKTYLVASGQAEVVRGMVEVFRANGWRLDGVVPADPALDHLIRELRDQGLEVVGFPGW</sequence>
<dbReference type="STRING" id="429009.Adeg_0775"/>
<protein>
    <submittedName>
        <fullName evidence="1">Uncharacterized protein</fullName>
    </submittedName>
</protein>
<dbReference type="HOGENOM" id="CLU_833253_0_0_9"/>
<name>C9RCE1_AMMDK</name>
<evidence type="ECO:0000313" key="2">
    <source>
        <dbReference type="Proteomes" id="UP000002620"/>
    </source>
</evidence>
<keyword evidence="2" id="KW-1185">Reference proteome</keyword>
<evidence type="ECO:0000313" key="1">
    <source>
        <dbReference type="EMBL" id="ACX51918.1"/>
    </source>
</evidence>
<dbReference type="AlphaFoldDB" id="C9RCE1"/>